<evidence type="ECO:0000259" key="7">
    <source>
        <dbReference type="PROSITE" id="PS50071"/>
    </source>
</evidence>
<dbReference type="GO" id="GO:0005634">
    <property type="term" value="C:nucleus"/>
    <property type="evidence" value="ECO:0007669"/>
    <property type="project" value="UniProtKB-SubCell"/>
</dbReference>
<dbReference type="WBParaSite" id="BXY_0223800.1">
    <property type="protein sequence ID" value="BXY_0223800.1"/>
    <property type="gene ID" value="BXY_0223800"/>
</dbReference>
<evidence type="ECO:0000256" key="1">
    <source>
        <dbReference type="ARBA" id="ARBA00004123"/>
    </source>
</evidence>
<protein>
    <submittedName>
        <fullName evidence="8">(pine wood nematode) hypothetical protein</fullName>
    </submittedName>
    <submittedName>
        <fullName evidence="12">Homeobox domain-containing protein</fullName>
    </submittedName>
</protein>
<organism evidence="10 12">
    <name type="scientific">Bursaphelenchus xylophilus</name>
    <name type="common">Pinewood nematode worm</name>
    <name type="synonym">Aphelenchoides xylophilus</name>
    <dbReference type="NCBI Taxonomy" id="6326"/>
    <lineage>
        <taxon>Eukaryota</taxon>
        <taxon>Metazoa</taxon>
        <taxon>Ecdysozoa</taxon>
        <taxon>Nematoda</taxon>
        <taxon>Chromadorea</taxon>
        <taxon>Rhabditida</taxon>
        <taxon>Tylenchina</taxon>
        <taxon>Tylenchomorpha</taxon>
        <taxon>Aphelenchoidea</taxon>
        <taxon>Aphelenchoididae</taxon>
        <taxon>Bursaphelenchus</taxon>
    </lineage>
</organism>
<keyword evidence="11" id="KW-1185">Reference proteome</keyword>
<accession>A0A1I7RNF2</accession>
<dbReference type="Pfam" id="PF16878">
    <property type="entry name" value="SIX1_SD"/>
    <property type="match status" value="1"/>
</dbReference>
<dbReference type="SUPFAM" id="SSF46689">
    <property type="entry name" value="Homeodomain-like"/>
    <property type="match status" value="1"/>
</dbReference>
<evidence type="ECO:0000313" key="10">
    <source>
        <dbReference type="Proteomes" id="UP000095284"/>
    </source>
</evidence>
<dbReference type="SMART" id="SM00389">
    <property type="entry name" value="HOX"/>
    <property type="match status" value="1"/>
</dbReference>
<proteinExistence type="predicted"/>
<dbReference type="GO" id="GO:0000978">
    <property type="term" value="F:RNA polymerase II cis-regulatory region sequence-specific DNA binding"/>
    <property type="evidence" value="ECO:0007669"/>
    <property type="project" value="TreeGrafter"/>
</dbReference>
<dbReference type="SMR" id="A0A1I7RNF2"/>
<dbReference type="InterPro" id="IPR017970">
    <property type="entry name" value="Homeobox_CS"/>
</dbReference>
<evidence type="ECO:0000256" key="3">
    <source>
        <dbReference type="ARBA" id="ARBA00023155"/>
    </source>
</evidence>
<dbReference type="InterPro" id="IPR009057">
    <property type="entry name" value="Homeodomain-like_sf"/>
</dbReference>
<comment type="subcellular location">
    <subcellularLocation>
        <location evidence="1 5 6">Nucleus</location>
    </subcellularLocation>
</comment>
<dbReference type="EMBL" id="CAJFDI010000005">
    <property type="protein sequence ID" value="CAD5232075.1"/>
    <property type="molecule type" value="Genomic_DNA"/>
</dbReference>
<dbReference type="GO" id="GO:0005667">
    <property type="term" value="C:transcription regulator complex"/>
    <property type="evidence" value="ECO:0007669"/>
    <property type="project" value="TreeGrafter"/>
</dbReference>
<evidence type="ECO:0000313" key="8">
    <source>
        <dbReference type="EMBL" id="CAD5232075.1"/>
    </source>
</evidence>
<dbReference type="PROSITE" id="PS00027">
    <property type="entry name" value="HOMEOBOX_1"/>
    <property type="match status" value="1"/>
</dbReference>
<dbReference type="Pfam" id="PF00046">
    <property type="entry name" value="Homeodomain"/>
    <property type="match status" value="1"/>
</dbReference>
<evidence type="ECO:0000256" key="2">
    <source>
        <dbReference type="ARBA" id="ARBA00023125"/>
    </source>
</evidence>
<name>A0A1I7RNF2_BURXY</name>
<keyword evidence="4 5" id="KW-0539">Nucleus</keyword>
<reference evidence="9" key="2">
    <citation type="submission" date="2020-08" db="EMBL/GenBank/DDBJ databases">
        <authorList>
            <person name="Kikuchi T."/>
        </authorList>
    </citation>
    <scope>NUCLEOTIDE SEQUENCE</scope>
    <source>
        <strain evidence="8">Ka4C1</strain>
    </source>
</reference>
<keyword evidence="3 5" id="KW-0371">Homeobox</keyword>
<dbReference type="OrthoDB" id="3501850at2759"/>
<dbReference type="AlphaFoldDB" id="A0A1I7RNF2"/>
<evidence type="ECO:0000256" key="6">
    <source>
        <dbReference type="RuleBase" id="RU000682"/>
    </source>
</evidence>
<dbReference type="PROSITE" id="PS50071">
    <property type="entry name" value="HOMEOBOX_2"/>
    <property type="match status" value="1"/>
</dbReference>
<reference evidence="12" key="1">
    <citation type="submission" date="2016-11" db="UniProtKB">
        <authorList>
            <consortium name="WormBaseParasite"/>
        </authorList>
    </citation>
    <scope>IDENTIFICATION</scope>
</reference>
<dbReference type="PANTHER" id="PTHR10390:SF44">
    <property type="entry name" value="SIX HOMEOBOX 4"/>
    <property type="match status" value="1"/>
</dbReference>
<dbReference type="eggNOG" id="KOG0775">
    <property type="taxonomic scope" value="Eukaryota"/>
</dbReference>
<dbReference type="Proteomes" id="UP000095284">
    <property type="component" value="Unplaced"/>
</dbReference>
<dbReference type="InterPro" id="IPR001356">
    <property type="entry name" value="HD"/>
</dbReference>
<feature type="DNA-binding region" description="Homeobox" evidence="5">
    <location>
        <begin position="167"/>
        <end position="226"/>
    </location>
</feature>
<keyword evidence="2 5" id="KW-0238">DNA-binding</keyword>
<dbReference type="GO" id="GO:0000981">
    <property type="term" value="F:DNA-binding transcription factor activity, RNA polymerase II-specific"/>
    <property type="evidence" value="ECO:0007669"/>
    <property type="project" value="InterPro"/>
</dbReference>
<dbReference type="EMBL" id="CAJFCV020000005">
    <property type="protein sequence ID" value="CAG9123951.1"/>
    <property type="molecule type" value="Genomic_DNA"/>
</dbReference>
<dbReference type="InterPro" id="IPR031701">
    <property type="entry name" value="SIX1_SD"/>
</dbReference>
<sequence>MEHTPIFAENFDFNMNISDVSADLGVYDNKNLLYFNNKDDYCNGLFSQFMTVDQISCICRSLYRTKDGDKLVDLFFKTDPFIINRQAHSNSVLLAFFFSLYHSQQYDELFRRLESVKVDERYYGEFTNLWYEGHYAQEQMKKPKLLGPVEKYRLRKKFKPPLTISDGEEQIYSFKAGQRKILKNCYNKNKYPKPEEKLQIAQLTKLKPQQIANWFKNRRQRDKPQAEAMNTNMNLNMNMVSFRSLEPTFYSMH</sequence>
<feature type="domain" description="Homeobox" evidence="7">
    <location>
        <begin position="165"/>
        <end position="225"/>
    </location>
</feature>
<evidence type="ECO:0000313" key="9">
    <source>
        <dbReference type="EMBL" id="CAG9123951.1"/>
    </source>
</evidence>
<dbReference type="PANTHER" id="PTHR10390">
    <property type="entry name" value="HOMEOBOX PROTEIN SIX"/>
    <property type="match status" value="1"/>
</dbReference>
<evidence type="ECO:0000313" key="12">
    <source>
        <dbReference type="WBParaSite" id="BXY_0223800.1"/>
    </source>
</evidence>
<gene>
    <name evidence="8" type="ORF">BXYJ_LOCUS12166</name>
</gene>
<dbReference type="Gene3D" id="1.10.10.60">
    <property type="entry name" value="Homeodomain-like"/>
    <property type="match status" value="1"/>
</dbReference>
<evidence type="ECO:0000313" key="11">
    <source>
        <dbReference type="Proteomes" id="UP000659654"/>
    </source>
</evidence>
<dbReference type="Proteomes" id="UP000582659">
    <property type="component" value="Unassembled WGS sequence"/>
</dbReference>
<evidence type="ECO:0000256" key="4">
    <source>
        <dbReference type="ARBA" id="ARBA00023242"/>
    </source>
</evidence>
<evidence type="ECO:0000256" key="5">
    <source>
        <dbReference type="PROSITE-ProRule" id="PRU00108"/>
    </source>
</evidence>
<dbReference type="CDD" id="cd00086">
    <property type="entry name" value="homeodomain"/>
    <property type="match status" value="1"/>
</dbReference>
<dbReference type="Proteomes" id="UP000659654">
    <property type="component" value="Unassembled WGS sequence"/>
</dbReference>